<reference evidence="1 2" key="1">
    <citation type="journal article" date="2020" name="ISME J.">
        <title>Comparative genomics reveals insights into cyanobacterial evolution and habitat adaptation.</title>
        <authorList>
            <person name="Chen M.Y."/>
            <person name="Teng W.K."/>
            <person name="Zhao L."/>
            <person name="Hu C.X."/>
            <person name="Zhou Y.K."/>
            <person name="Han B.P."/>
            <person name="Song L.R."/>
            <person name="Shu W.S."/>
        </authorList>
    </citation>
    <scope>NUCLEOTIDE SEQUENCE [LARGE SCALE GENOMIC DNA]</scope>
    <source>
        <strain evidence="1 2">FACHB-248</strain>
    </source>
</reference>
<comment type="caution">
    <text evidence="1">The sequence shown here is derived from an EMBL/GenBank/DDBJ whole genome shotgun (WGS) entry which is preliminary data.</text>
</comment>
<accession>A0ABR8H1H8</accession>
<protein>
    <submittedName>
        <fullName evidence="1">Uncharacterized protein</fullName>
    </submittedName>
</protein>
<keyword evidence="2" id="KW-1185">Reference proteome</keyword>
<evidence type="ECO:0000313" key="2">
    <source>
        <dbReference type="Proteomes" id="UP000660380"/>
    </source>
</evidence>
<gene>
    <name evidence="1" type="ORF">H6G81_32925</name>
</gene>
<dbReference type="EMBL" id="JACJTA010000135">
    <property type="protein sequence ID" value="MBD2609192.1"/>
    <property type="molecule type" value="Genomic_DNA"/>
</dbReference>
<dbReference type="Proteomes" id="UP000660380">
    <property type="component" value="Unassembled WGS sequence"/>
</dbReference>
<dbReference type="RefSeq" id="WP_186227663.1">
    <property type="nucleotide sequence ID" value="NZ_JACJTA010000135.1"/>
</dbReference>
<proteinExistence type="predicted"/>
<organism evidence="1 2">
    <name type="scientific">Scytonema hofmannii FACHB-248</name>
    <dbReference type="NCBI Taxonomy" id="1842502"/>
    <lineage>
        <taxon>Bacteria</taxon>
        <taxon>Bacillati</taxon>
        <taxon>Cyanobacteriota</taxon>
        <taxon>Cyanophyceae</taxon>
        <taxon>Nostocales</taxon>
        <taxon>Scytonemataceae</taxon>
        <taxon>Scytonema</taxon>
    </lineage>
</organism>
<evidence type="ECO:0000313" key="1">
    <source>
        <dbReference type="EMBL" id="MBD2609192.1"/>
    </source>
</evidence>
<sequence>MNGFQLIVMMPGKLKLAASAQEKPQFPNISQMEYERVRKCDAKYRNLTERTFFS</sequence>
<name>A0ABR8H1H8_9CYAN</name>